<evidence type="ECO:0000313" key="2">
    <source>
        <dbReference type="EMBL" id="RLJ34983.1"/>
    </source>
</evidence>
<comment type="caution">
    <text evidence="2">The sequence shown here is derived from an EMBL/GenBank/DDBJ whole genome shotgun (WGS) entry which is preliminary data.</text>
</comment>
<dbReference type="AlphaFoldDB" id="A0A497VE55"/>
<keyword evidence="3" id="KW-1185">Reference proteome</keyword>
<reference evidence="2 4" key="2">
    <citation type="submission" date="2018-10" db="EMBL/GenBank/DDBJ databases">
        <title>Genomic Encyclopedia of Archaeal and Bacterial Type Strains, Phase II (KMG-II): from individual species to whole genera.</title>
        <authorList>
            <person name="Goeker M."/>
        </authorList>
    </citation>
    <scope>NUCLEOTIDE SEQUENCE [LARGE SCALE GENOMIC DNA]</scope>
    <source>
        <strain evidence="2 4">DSM 21886</strain>
    </source>
</reference>
<organism evidence="2 4">
    <name type="scientific">Flavobacterium lindanitolerans</name>
    <dbReference type="NCBI Taxonomy" id="428988"/>
    <lineage>
        <taxon>Bacteria</taxon>
        <taxon>Pseudomonadati</taxon>
        <taxon>Bacteroidota</taxon>
        <taxon>Flavobacteriia</taxon>
        <taxon>Flavobacteriales</taxon>
        <taxon>Flavobacteriaceae</taxon>
        <taxon>Flavobacterium</taxon>
    </lineage>
</organism>
<dbReference type="EMBL" id="PJND01000007">
    <property type="protein sequence ID" value="PKW29516.1"/>
    <property type="molecule type" value="Genomic_DNA"/>
</dbReference>
<dbReference type="InterPro" id="IPR029058">
    <property type="entry name" value="AB_hydrolase_fold"/>
</dbReference>
<accession>A0A497VE55</accession>
<reference evidence="1 3" key="1">
    <citation type="submission" date="2017-12" db="EMBL/GenBank/DDBJ databases">
        <title>Genomic Encyclopedia of Type Strains, Phase III (KMG-III): the genomes of soil and plant-associated and newly described type strains.</title>
        <authorList>
            <person name="Whitman W."/>
        </authorList>
    </citation>
    <scope>NUCLEOTIDE SEQUENCE [LARGE SCALE GENOMIC DNA]</scope>
    <source>
        <strain evidence="1 3">IP-10</strain>
    </source>
</reference>
<dbReference type="Gene3D" id="3.40.50.1820">
    <property type="entry name" value="alpha/beta hydrolase"/>
    <property type="match status" value="1"/>
</dbReference>
<sequence>MKNKLLIAAFCCFLKSYGQKTEKVFLDKNDPSHECYTAILPDKSPVVGYLVLIPGFGETAERVMQQTDLPLRCAEKGILTIIPTLTGGVMSFGVDNSSQKSLTAIIEDASKKFNLAARQFYIGGFSIGGSAAVKYAEIALSGNFKNKPAAIFAIDPPLDFERFYNSAQRDLRLSAGSQPNQENVYMVGRIEQVMGGKPVDALKSYHAISPYSYSDTEQKAIKSLVNIPIRLYSEPDVNWWIENRNADFSAMNVLDGSAMVNELRRLGNRQAELILTENKGYRKPDNKRHPHSWSIVDSEGLIGWLLGNKG</sequence>
<protein>
    <recommendedName>
        <fullName evidence="5">Alpha/beta hydrolase</fullName>
    </recommendedName>
</protein>
<dbReference type="RefSeq" id="WP_101471387.1">
    <property type="nucleotide sequence ID" value="NZ_PJND01000007.1"/>
</dbReference>
<dbReference type="SUPFAM" id="SSF53474">
    <property type="entry name" value="alpha/beta-Hydrolases"/>
    <property type="match status" value="1"/>
</dbReference>
<evidence type="ECO:0008006" key="5">
    <source>
        <dbReference type="Google" id="ProtNLM"/>
    </source>
</evidence>
<gene>
    <name evidence="1" type="ORF">B0G92_1153</name>
    <name evidence="2" type="ORF">CLV50_0351</name>
</gene>
<evidence type="ECO:0000313" key="1">
    <source>
        <dbReference type="EMBL" id="PKW29516.1"/>
    </source>
</evidence>
<name>A0A497VE55_9FLAO</name>
<evidence type="ECO:0000313" key="3">
    <source>
        <dbReference type="Proteomes" id="UP000233767"/>
    </source>
</evidence>
<dbReference type="Proteomes" id="UP000233767">
    <property type="component" value="Unassembled WGS sequence"/>
</dbReference>
<evidence type="ECO:0000313" key="4">
    <source>
        <dbReference type="Proteomes" id="UP000275027"/>
    </source>
</evidence>
<dbReference type="EMBL" id="RCCB01000010">
    <property type="protein sequence ID" value="RLJ34983.1"/>
    <property type="molecule type" value="Genomic_DNA"/>
</dbReference>
<proteinExistence type="predicted"/>
<dbReference type="Proteomes" id="UP000275027">
    <property type="component" value="Unassembled WGS sequence"/>
</dbReference>